<comment type="caution">
    <text evidence="2">The sequence shown here is derived from an EMBL/GenBank/DDBJ whole genome shotgun (WGS) entry which is preliminary data.</text>
</comment>
<keyword evidence="3" id="KW-1185">Reference proteome</keyword>
<dbReference type="Pfam" id="PF07727">
    <property type="entry name" value="RVT_2"/>
    <property type="match status" value="1"/>
</dbReference>
<dbReference type="EMBL" id="AVOT02063510">
    <property type="protein sequence ID" value="MBW0556173.1"/>
    <property type="molecule type" value="Genomic_DNA"/>
</dbReference>
<evidence type="ECO:0000313" key="3">
    <source>
        <dbReference type="Proteomes" id="UP000765509"/>
    </source>
</evidence>
<dbReference type="PANTHER" id="PTHR11439">
    <property type="entry name" value="GAG-POL-RELATED RETROTRANSPOSON"/>
    <property type="match status" value="1"/>
</dbReference>
<dbReference type="OrthoDB" id="1719680at2759"/>
<gene>
    <name evidence="2" type="ORF">O181_095888</name>
</gene>
<organism evidence="2 3">
    <name type="scientific">Austropuccinia psidii MF-1</name>
    <dbReference type="NCBI Taxonomy" id="1389203"/>
    <lineage>
        <taxon>Eukaryota</taxon>
        <taxon>Fungi</taxon>
        <taxon>Dikarya</taxon>
        <taxon>Basidiomycota</taxon>
        <taxon>Pucciniomycotina</taxon>
        <taxon>Pucciniomycetes</taxon>
        <taxon>Pucciniales</taxon>
        <taxon>Sphaerophragmiaceae</taxon>
        <taxon>Austropuccinia</taxon>
    </lineage>
</organism>
<evidence type="ECO:0000259" key="1">
    <source>
        <dbReference type="Pfam" id="PF07727"/>
    </source>
</evidence>
<proteinExistence type="predicted"/>
<evidence type="ECO:0000313" key="2">
    <source>
        <dbReference type="EMBL" id="MBW0556173.1"/>
    </source>
</evidence>
<dbReference type="AlphaFoldDB" id="A0A9Q3PBP0"/>
<accession>A0A9Q3PBP0</accession>
<dbReference type="InterPro" id="IPR013103">
    <property type="entry name" value="RVT_2"/>
</dbReference>
<dbReference type="PANTHER" id="PTHR11439:SF463">
    <property type="entry name" value="REVERSE TRANSCRIPTASE TY1_COPIA-TYPE DOMAIN-CONTAINING PROTEIN"/>
    <property type="match status" value="1"/>
</dbReference>
<dbReference type="Proteomes" id="UP000765509">
    <property type="component" value="Unassembled WGS sequence"/>
</dbReference>
<name>A0A9Q3PBP0_9BASI</name>
<reference evidence="2" key="1">
    <citation type="submission" date="2021-03" db="EMBL/GenBank/DDBJ databases">
        <title>Draft genome sequence of rust myrtle Austropuccinia psidii MF-1, a brazilian biotype.</title>
        <authorList>
            <person name="Quecine M.C."/>
            <person name="Pachon D.M.R."/>
            <person name="Bonatelli M.L."/>
            <person name="Correr F.H."/>
            <person name="Franceschini L.M."/>
            <person name="Leite T.F."/>
            <person name="Margarido G.R.A."/>
            <person name="Almeida C.A."/>
            <person name="Ferrarezi J.A."/>
            <person name="Labate C.A."/>
        </authorList>
    </citation>
    <scope>NUCLEOTIDE SEQUENCE</scope>
    <source>
        <strain evidence="2">MF-1</strain>
    </source>
</reference>
<feature type="domain" description="Reverse transcriptase Ty1/copia-type" evidence="1">
    <location>
        <begin position="2"/>
        <end position="144"/>
    </location>
</feature>
<protein>
    <recommendedName>
        <fullName evidence="1">Reverse transcriptase Ty1/copia-type domain-containing protein</fullName>
    </recommendedName>
</protein>
<sequence>MVYLSIPQGLNLVKDRQCLQLWKAIYGPRQAPLAWYDRLKEWLVGTGFAVCIIDPCVFHKGGDCPVWLYIHVDDIAIFGTDTSYFKSEISREFAIKDIGPADLMLGVKVTHLPSGISLEQKHFTDSFLFSYGMQECRPVSTPLLPIENLSPSTKKEVIQLKELSVNYQSAIGRINYLSTATRPDLSHAVSSLSQFLENPGMRHWQSFLHVLQYVRGSPNLVYFTQETFTTVLPPIATLMGAMVRSQGIQ</sequence>